<dbReference type="EMBL" id="AFPU01000001">
    <property type="protein sequence ID" value="EGP93475.1"/>
    <property type="molecule type" value="Genomic_DNA"/>
</dbReference>
<sequence length="461" mass="52110">MDDHIINELQQIILFQKKLEQLINSDDQDKSIQIPDIIDNLESTNNLTEKLVSGILSDKTKFDKVFLSTLNHELRTPLVPIKTYSEMLIQNKFGNLNEQQKERLDIIVTNTNLLQQKITELLQQSADKISSDKESRHRLKEVEQEKVLLEKLDDLLNDEIKQDKQTIHRLQDTVTKLSQTQKEGRQEELFLDKMIKDEERKNVLLAKNNLIVIAISAIIVSAGFVAYSTYVVSVVGSQYKVVNIGNMQSGYVIQNLRGDTIDTWLSWRLVDGSTLNVNLIDGQKYPDNAEIVRTVLLSEESIEIDDSLLHKGPKGVASTYYIGWAGALADAAKNPTEMYIPHKFNLIESQKGEGEITIRLTTMKSGDGYSGYTKSIADDVQNQILKSEITIFEVDKLSKAQFETILRHELGHALGLAHSTAPEDLMHPTIETDYPYISQCNIDAMISLYDGGKKSEVVCEK</sequence>
<keyword evidence="2" id="KW-0479">Metal-binding</keyword>
<feature type="domain" description="Signal transduction histidine kinase dimerisation/phosphoacceptor" evidence="7">
    <location>
        <begin position="62"/>
        <end position="130"/>
    </location>
</feature>
<keyword evidence="3" id="KW-0378">Hydrolase</keyword>
<evidence type="ECO:0000256" key="3">
    <source>
        <dbReference type="ARBA" id="ARBA00022801"/>
    </source>
</evidence>
<dbReference type="InterPro" id="IPR006026">
    <property type="entry name" value="Peptidase_Metallo"/>
</dbReference>
<evidence type="ECO:0000256" key="5">
    <source>
        <dbReference type="SAM" id="Phobius"/>
    </source>
</evidence>
<keyword evidence="4" id="KW-0862">Zinc</keyword>
<dbReference type="Gene3D" id="3.40.390.10">
    <property type="entry name" value="Collagenase (Catalytic Domain)"/>
    <property type="match status" value="1"/>
</dbReference>
<accession>F9CW23</accession>
<dbReference type="InterPro" id="IPR024079">
    <property type="entry name" value="MetalloPept_cat_dom_sf"/>
</dbReference>
<keyword evidence="5" id="KW-1133">Transmembrane helix</keyword>
<dbReference type="GO" id="GO:0000155">
    <property type="term" value="F:phosphorelay sensor kinase activity"/>
    <property type="evidence" value="ECO:0007669"/>
    <property type="project" value="InterPro"/>
</dbReference>
<keyword evidence="5" id="KW-0472">Membrane</keyword>
<name>F9CW23_9ARCH</name>
<dbReference type="GO" id="GO:0008270">
    <property type="term" value="F:zinc ion binding"/>
    <property type="evidence" value="ECO:0007669"/>
    <property type="project" value="InterPro"/>
</dbReference>
<evidence type="ECO:0000256" key="1">
    <source>
        <dbReference type="ARBA" id="ARBA00022670"/>
    </source>
</evidence>
<evidence type="ECO:0000259" key="7">
    <source>
        <dbReference type="SMART" id="SM00388"/>
    </source>
</evidence>
<dbReference type="GO" id="GO:0006508">
    <property type="term" value="P:proteolysis"/>
    <property type="evidence" value="ECO:0007669"/>
    <property type="project" value="UniProtKB-KW"/>
</dbReference>
<dbReference type="Pfam" id="PF00512">
    <property type="entry name" value="HisKA"/>
    <property type="match status" value="1"/>
</dbReference>
<keyword evidence="9" id="KW-1185">Reference proteome</keyword>
<evidence type="ECO:0000256" key="4">
    <source>
        <dbReference type="ARBA" id="ARBA00022833"/>
    </source>
</evidence>
<dbReference type="InterPro" id="IPR036097">
    <property type="entry name" value="HisK_dim/P_sf"/>
</dbReference>
<feature type="transmembrane region" description="Helical" evidence="5">
    <location>
        <begin position="210"/>
        <end position="230"/>
    </location>
</feature>
<dbReference type="SUPFAM" id="SSF47384">
    <property type="entry name" value="Homodimeric domain of signal transducing histidine kinase"/>
    <property type="match status" value="1"/>
</dbReference>
<dbReference type="SMART" id="SM00388">
    <property type="entry name" value="HisKA"/>
    <property type="match status" value="1"/>
</dbReference>
<evidence type="ECO:0000313" key="8">
    <source>
        <dbReference type="EMBL" id="EGP93475.1"/>
    </source>
</evidence>
<keyword evidence="1" id="KW-0645">Protease</keyword>
<dbReference type="GO" id="GO:0004222">
    <property type="term" value="F:metalloendopeptidase activity"/>
    <property type="evidence" value="ECO:0007669"/>
    <property type="project" value="InterPro"/>
</dbReference>
<comment type="caution">
    <text evidence="8">The sequence shown here is derived from an EMBL/GenBank/DDBJ whole genome shotgun (WGS) entry which is preliminary data.</text>
</comment>
<dbReference type="Pfam" id="PF00413">
    <property type="entry name" value="Peptidase_M10"/>
    <property type="match status" value="1"/>
</dbReference>
<evidence type="ECO:0000256" key="2">
    <source>
        <dbReference type="ARBA" id="ARBA00022723"/>
    </source>
</evidence>
<dbReference type="Proteomes" id="UP000004440">
    <property type="component" value="Unassembled WGS sequence"/>
</dbReference>
<dbReference type="STRING" id="1001994.MY1_0712"/>
<dbReference type="AlphaFoldDB" id="F9CW23"/>
<reference evidence="8 9" key="1">
    <citation type="journal article" date="2011" name="J. Bacteriol.">
        <title>Genome Sequence of an Ammonia-Oxidizing Soil Archaeon, "Candidatus Nitrosoarchaeum koreensis" MY1.</title>
        <authorList>
            <person name="Kim B.K."/>
            <person name="Jung M.Y."/>
            <person name="Yu D.S."/>
            <person name="Park S.J."/>
            <person name="Oh T.K."/>
            <person name="Rhee S.K."/>
            <person name="Kim J.F."/>
        </authorList>
    </citation>
    <scope>NUCLEOTIDE SEQUENCE [LARGE SCALE GENOMIC DNA]</scope>
    <source>
        <strain evidence="8 9">MY1</strain>
    </source>
</reference>
<gene>
    <name evidence="8" type="ORF">MY1_0712</name>
</gene>
<protein>
    <submittedName>
        <fullName evidence="8">Peptidase M10A and M12B matrixin and adamalysin</fullName>
    </submittedName>
</protein>
<organism evidence="8 9">
    <name type="scientific">Nitrosarchaeum koreense MY1</name>
    <dbReference type="NCBI Taxonomy" id="1001994"/>
    <lineage>
        <taxon>Archaea</taxon>
        <taxon>Nitrososphaerota</taxon>
        <taxon>Nitrososphaeria</taxon>
        <taxon>Nitrosopumilales</taxon>
        <taxon>Nitrosopumilaceae</taxon>
        <taxon>Nitrosarchaeum</taxon>
    </lineage>
</organism>
<dbReference type="Gene3D" id="1.10.287.130">
    <property type="match status" value="1"/>
</dbReference>
<evidence type="ECO:0000313" key="9">
    <source>
        <dbReference type="Proteomes" id="UP000004440"/>
    </source>
</evidence>
<dbReference type="RefSeq" id="WP_007550237.1">
    <property type="nucleotide sequence ID" value="NZ_AFPU01000001.1"/>
</dbReference>
<dbReference type="MEROPS" id="M10.019"/>
<dbReference type="InterPro" id="IPR001818">
    <property type="entry name" value="Pept_M10_metallopeptidase"/>
</dbReference>
<dbReference type="SMART" id="SM00235">
    <property type="entry name" value="ZnMc"/>
    <property type="match status" value="1"/>
</dbReference>
<keyword evidence="5" id="KW-0812">Transmembrane</keyword>
<proteinExistence type="predicted"/>
<dbReference type="GO" id="GO:0031012">
    <property type="term" value="C:extracellular matrix"/>
    <property type="evidence" value="ECO:0007669"/>
    <property type="project" value="InterPro"/>
</dbReference>
<feature type="domain" description="Peptidase metallopeptidase" evidence="6">
    <location>
        <begin position="306"/>
        <end position="451"/>
    </location>
</feature>
<dbReference type="CDD" id="cd00082">
    <property type="entry name" value="HisKA"/>
    <property type="match status" value="1"/>
</dbReference>
<dbReference type="InterPro" id="IPR003661">
    <property type="entry name" value="HisK_dim/P_dom"/>
</dbReference>
<dbReference type="OrthoDB" id="9634at2157"/>
<dbReference type="SUPFAM" id="SSF55486">
    <property type="entry name" value="Metalloproteases ('zincins'), catalytic domain"/>
    <property type="match status" value="1"/>
</dbReference>
<evidence type="ECO:0000259" key="6">
    <source>
        <dbReference type="SMART" id="SM00235"/>
    </source>
</evidence>